<evidence type="ECO:0000256" key="5">
    <source>
        <dbReference type="ARBA" id="ARBA00022679"/>
    </source>
</evidence>
<dbReference type="Pfam" id="PF16822">
    <property type="entry name" value="ALGX"/>
    <property type="match status" value="1"/>
</dbReference>
<dbReference type="GO" id="GO:0016746">
    <property type="term" value="F:acyltransferase activity"/>
    <property type="evidence" value="ECO:0007669"/>
    <property type="project" value="UniProtKB-KW"/>
</dbReference>
<evidence type="ECO:0000313" key="17">
    <source>
        <dbReference type="EMBL" id="MBB2496150.1"/>
    </source>
</evidence>
<keyword evidence="8" id="KW-0016">Alginate biosynthesis</keyword>
<evidence type="ECO:0000256" key="7">
    <source>
        <dbReference type="ARBA" id="ARBA00022764"/>
    </source>
</evidence>
<dbReference type="Pfam" id="PF16824">
    <property type="entry name" value="CBM_26"/>
    <property type="match status" value="1"/>
</dbReference>
<feature type="disulfide bond" evidence="13">
    <location>
        <begin position="339"/>
        <end position="452"/>
    </location>
</feature>
<evidence type="ECO:0000259" key="15">
    <source>
        <dbReference type="Pfam" id="PF16822"/>
    </source>
</evidence>
<evidence type="ECO:0000256" key="8">
    <source>
        <dbReference type="ARBA" id="ARBA00022841"/>
    </source>
</evidence>
<feature type="domain" description="AlgX/AlgJ SGNH hydrolase-like" evidence="15">
    <location>
        <begin position="56"/>
        <end position="316"/>
    </location>
</feature>
<feature type="active site" description="Proton acceptor" evidence="12">
    <location>
        <position position="170"/>
    </location>
</feature>
<evidence type="ECO:0000256" key="14">
    <source>
        <dbReference type="SAM" id="SignalP"/>
    </source>
</evidence>
<feature type="domain" description="Alginate biosynthesis protein AlgX C-terminal carbohydrate-binding module" evidence="16">
    <location>
        <begin position="338"/>
        <end position="458"/>
    </location>
</feature>
<dbReference type="InterPro" id="IPR031798">
    <property type="entry name" value="AlgX_C"/>
</dbReference>
<evidence type="ECO:0000256" key="9">
    <source>
        <dbReference type="ARBA" id="ARBA00023157"/>
    </source>
</evidence>
<feature type="signal peptide" evidence="14">
    <location>
        <begin position="1"/>
        <end position="22"/>
    </location>
</feature>
<evidence type="ECO:0000256" key="12">
    <source>
        <dbReference type="PIRSR" id="PIRSR638639-50"/>
    </source>
</evidence>
<evidence type="ECO:0000256" key="1">
    <source>
        <dbReference type="ARBA" id="ARBA00004418"/>
    </source>
</evidence>
<reference evidence="17 18" key="1">
    <citation type="submission" date="2020-08" db="EMBL/GenBank/DDBJ databases">
        <authorList>
            <person name="Kim C.M."/>
        </authorList>
    </citation>
    <scope>NUCLEOTIDE SEQUENCE [LARGE SCALE GENOMIC DNA]</scope>
    <source>
        <strain evidence="17 18">UL070</strain>
    </source>
</reference>
<dbReference type="GO" id="GO:0042597">
    <property type="term" value="C:periplasmic space"/>
    <property type="evidence" value="ECO:0007669"/>
    <property type="project" value="UniProtKB-SubCell"/>
</dbReference>
<evidence type="ECO:0000313" key="18">
    <source>
        <dbReference type="Proteomes" id="UP000542720"/>
    </source>
</evidence>
<name>A0A7W4LN02_9GAMM</name>
<organism evidence="17 18">
    <name type="scientific">Aquipseudomonas ullengensis</name>
    <dbReference type="NCBI Taxonomy" id="2759166"/>
    <lineage>
        <taxon>Bacteria</taxon>
        <taxon>Pseudomonadati</taxon>
        <taxon>Pseudomonadota</taxon>
        <taxon>Gammaproteobacteria</taxon>
        <taxon>Pseudomonadales</taxon>
        <taxon>Pseudomonadaceae</taxon>
        <taxon>Aquipseudomonas</taxon>
    </lineage>
</organism>
<gene>
    <name evidence="17" type="ORF">H3H51_14060</name>
</gene>
<keyword evidence="18" id="KW-1185">Reference proteome</keyword>
<feature type="disulfide bond" evidence="13">
    <location>
        <begin position="37"/>
        <end position="223"/>
    </location>
</feature>
<feature type="active site" description="Nucleophile" evidence="12">
    <location>
        <position position="261"/>
    </location>
</feature>
<keyword evidence="10" id="KW-0012">Acyltransferase</keyword>
<comment type="subcellular location">
    <subcellularLocation>
        <location evidence="1">Periplasm</location>
    </subcellularLocation>
</comment>
<dbReference type="UniPathway" id="UPA00286"/>
<dbReference type="CDD" id="cd14487">
    <property type="entry name" value="AlgX_C"/>
    <property type="match status" value="1"/>
</dbReference>
<keyword evidence="6 14" id="KW-0732">Signal</keyword>
<dbReference type="EMBL" id="JACJUD010000004">
    <property type="protein sequence ID" value="MBB2496150.1"/>
    <property type="molecule type" value="Genomic_DNA"/>
</dbReference>
<comment type="caution">
    <text evidence="17">The sequence shown here is derived from an EMBL/GenBank/DDBJ whole genome shotgun (WGS) entry which is preliminary data.</text>
</comment>
<dbReference type="Gene3D" id="2.60.120.1380">
    <property type="entry name" value="C-terminal carbohydrate-binding module"/>
    <property type="match status" value="1"/>
</dbReference>
<evidence type="ECO:0000256" key="3">
    <source>
        <dbReference type="ARBA" id="ARBA00006553"/>
    </source>
</evidence>
<accession>A0A7W4LN02</accession>
<evidence type="ECO:0000259" key="16">
    <source>
        <dbReference type="Pfam" id="PF16824"/>
    </source>
</evidence>
<dbReference type="SUPFAM" id="SSF52266">
    <property type="entry name" value="SGNH hydrolase"/>
    <property type="match status" value="1"/>
</dbReference>
<keyword evidence="5 17" id="KW-0808">Transferase</keyword>
<comment type="pathway">
    <text evidence="2">Glycan biosynthesis; alginate biosynthesis.</text>
</comment>
<dbReference type="AlphaFoldDB" id="A0A7W4LN02"/>
<evidence type="ECO:0000256" key="10">
    <source>
        <dbReference type="ARBA" id="ARBA00023315"/>
    </source>
</evidence>
<feature type="chain" id="PRO_5030836189" description="Alginate biosynthesis protein AlgX" evidence="14">
    <location>
        <begin position="23"/>
        <end position="467"/>
    </location>
</feature>
<evidence type="ECO:0000256" key="13">
    <source>
        <dbReference type="PIRSR" id="PIRSR638639-51"/>
    </source>
</evidence>
<feature type="active site" evidence="12">
    <location>
        <position position="168"/>
    </location>
</feature>
<dbReference type="Proteomes" id="UP000542720">
    <property type="component" value="Unassembled WGS sequence"/>
</dbReference>
<dbReference type="RefSeq" id="WP_183089678.1">
    <property type="nucleotide sequence ID" value="NZ_JACJUD010000004.1"/>
</dbReference>
<sequence>MKAVEILASLGLFGLLASIAHAEEPPQYPVERCCDICPQTLQDTTYSGDMGEFTKLVKGQDDWLFRTRTDLMTQMGTTPEGYAHLQELRDALKARGVELMVVYIPTRGMANAEMLDPAVRQGYNLDEAKNNYHQVIEKMRSLGIRVPDLTPLLYEHGTAEKPFFFKRDHHWTPNGAEFTASLVADELRKSDVFKNIPRKEFVSRSDGQMYKIGSLNEAFNKVCGYSYANQYVTRFATEPKEESSDLFGDEVTPQVVLAGTSFSSPQYNFAGFLKQHANVDVDNRSVSGGGFHSAMLQYLGSQDFQSNPPKILIWEITSYYDISMPIFYRQIMPMLADGCRMAPAEMSQKIKLRPGKNELLVNADVKPIRSERYIADIQFSQPDIKELQSAFWYMSGSKESLLISRSREVEPDGRFVFRLRDDTEWAGQTLLSMEITMPDDMPAGLEVEAKICSRASANQASLQANVD</sequence>
<dbReference type="GO" id="GO:0042121">
    <property type="term" value="P:alginic acid biosynthetic process"/>
    <property type="evidence" value="ECO:0007669"/>
    <property type="project" value="UniProtKB-UniPathway"/>
</dbReference>
<keyword evidence="7" id="KW-0574">Periplasm</keyword>
<dbReference type="InterPro" id="IPR031811">
    <property type="entry name" value="ALGX/ALGJ_SGNH-like"/>
</dbReference>
<keyword evidence="9 13" id="KW-1015">Disulfide bond</keyword>
<evidence type="ECO:0000256" key="6">
    <source>
        <dbReference type="ARBA" id="ARBA00022729"/>
    </source>
</evidence>
<evidence type="ECO:0000256" key="2">
    <source>
        <dbReference type="ARBA" id="ARBA00005182"/>
    </source>
</evidence>
<protein>
    <recommendedName>
        <fullName evidence="4">Alginate biosynthesis protein AlgX</fullName>
    </recommendedName>
    <alternativeName>
        <fullName evidence="11">Probable alginate O-acetyltransferase AlgX</fullName>
    </alternativeName>
</protein>
<dbReference type="InterPro" id="IPR034655">
    <property type="entry name" value="AlgX_N"/>
</dbReference>
<dbReference type="CDD" id="cd14441">
    <property type="entry name" value="AlgX_N"/>
    <property type="match status" value="1"/>
</dbReference>
<evidence type="ECO:0000256" key="11">
    <source>
        <dbReference type="ARBA" id="ARBA00032384"/>
    </source>
</evidence>
<comment type="similarity">
    <text evidence="3">Belongs to the AlgX family.</text>
</comment>
<evidence type="ECO:0000256" key="4">
    <source>
        <dbReference type="ARBA" id="ARBA00013937"/>
    </source>
</evidence>
<proteinExistence type="inferred from homology"/>
<dbReference type="InterPro" id="IPR038639">
    <property type="entry name" value="AlgX_C_sf"/>
</dbReference>